<evidence type="ECO:0000313" key="4">
    <source>
        <dbReference type="Proteomes" id="UP000006000"/>
    </source>
</evidence>
<dbReference type="InterPro" id="IPR014983">
    <property type="entry name" value="GAD-rel"/>
</dbReference>
<proteinExistence type="predicted"/>
<evidence type="ECO:0000259" key="2">
    <source>
        <dbReference type="Pfam" id="PF08906"/>
    </source>
</evidence>
<reference evidence="3 4" key="2">
    <citation type="submission" date="2007-04" db="EMBL/GenBank/DDBJ databases">
        <title>Draft genome sequence of Eubacterium ventriosum (ATCC 27560).</title>
        <authorList>
            <person name="Sudarsanam P."/>
            <person name="Ley R."/>
            <person name="Guruge J."/>
            <person name="Turnbaugh P.J."/>
            <person name="Mahowald M."/>
            <person name="Liep D."/>
            <person name="Gordon J."/>
        </authorList>
    </citation>
    <scope>NUCLEOTIDE SEQUENCE [LARGE SCALE GENOMIC DNA]</scope>
    <source>
        <strain evidence="3 4">ATCC 27560</strain>
    </source>
</reference>
<evidence type="ECO:0000313" key="3">
    <source>
        <dbReference type="EMBL" id="EDM51948.1"/>
    </source>
</evidence>
<dbReference type="Pfam" id="PF08887">
    <property type="entry name" value="GAD-like"/>
    <property type="match status" value="1"/>
</dbReference>
<comment type="caution">
    <text evidence="3">The sequence shown here is derived from an EMBL/GenBank/DDBJ whole genome shotgun (WGS) entry which is preliminary data.</text>
</comment>
<dbReference type="eggNOG" id="COG5620">
    <property type="taxonomic scope" value="Bacteria"/>
</dbReference>
<sequence length="186" mass="21505">MIYRDFHRENEIGNDVIKKYSDILPKELISIWKKYGTGSMMNGFLKVVNPDEYIEILRESFADYEGVVPVMLTAFGDIITINSEGRVDIIYYRYGYYSVIATGWEMFEVFAGDSFMNERMFKNILYNAAVEKHGRVEFEECFGYVPLLALGGNETVDNLKKIKTKEHIEVIIEMVGIISDMKSIIM</sequence>
<protein>
    <submittedName>
        <fullName evidence="3">GAD-like protein</fullName>
    </submittedName>
</protein>
<gene>
    <name evidence="3" type="ORF">EUBVEN_00675</name>
</gene>
<accession>A5Z4P8</accession>
<organism evidence="3 4">
    <name type="scientific">Eubacterium ventriosum ATCC 27560</name>
    <dbReference type="NCBI Taxonomy" id="411463"/>
    <lineage>
        <taxon>Bacteria</taxon>
        <taxon>Bacillati</taxon>
        <taxon>Bacillota</taxon>
        <taxon>Clostridia</taxon>
        <taxon>Eubacteriales</taxon>
        <taxon>Eubacteriaceae</taxon>
        <taxon>Eubacterium</taxon>
    </lineage>
</organism>
<dbReference type="HOGENOM" id="CLU_082934_1_0_9"/>
<reference evidence="3 4" key="1">
    <citation type="submission" date="2007-03" db="EMBL/GenBank/DDBJ databases">
        <authorList>
            <person name="Fulton L."/>
            <person name="Clifton S."/>
            <person name="Fulton B."/>
            <person name="Xu J."/>
            <person name="Minx P."/>
            <person name="Pepin K.H."/>
            <person name="Johnson M."/>
            <person name="Thiruvilangam P."/>
            <person name="Bhonagiri V."/>
            <person name="Nash W.E."/>
            <person name="Mardis E.R."/>
            <person name="Wilson R.K."/>
        </authorList>
    </citation>
    <scope>NUCLEOTIDE SEQUENCE [LARGE SCALE GENOMIC DNA]</scope>
    <source>
        <strain evidence="3 4">ATCC 27560</strain>
    </source>
</reference>
<dbReference type="Proteomes" id="UP000006000">
    <property type="component" value="Unassembled WGS sequence"/>
</dbReference>
<dbReference type="InterPro" id="IPR015002">
    <property type="entry name" value="T6SS_Tdi1_C"/>
</dbReference>
<dbReference type="AlphaFoldDB" id="A5Z4P8"/>
<dbReference type="EMBL" id="AAVL02000029">
    <property type="protein sequence ID" value="EDM51948.1"/>
    <property type="molecule type" value="Genomic_DNA"/>
</dbReference>
<feature type="domain" description="T6SS immunity protein Tdi1 C-terminal" evidence="2">
    <location>
        <begin position="119"/>
        <end position="174"/>
    </location>
</feature>
<dbReference type="Pfam" id="PF08906">
    <property type="entry name" value="T6SS_Tdi1_C"/>
    <property type="match status" value="1"/>
</dbReference>
<feature type="domain" description="GAD-related" evidence="1">
    <location>
        <begin position="9"/>
        <end position="84"/>
    </location>
</feature>
<dbReference type="RefSeq" id="WP_005360952.1">
    <property type="nucleotide sequence ID" value="NZ_DS264271.1"/>
</dbReference>
<dbReference type="STRING" id="411463.EUBVEN_00675"/>
<dbReference type="OrthoDB" id="2216648at2"/>
<evidence type="ECO:0000259" key="1">
    <source>
        <dbReference type="Pfam" id="PF08887"/>
    </source>
</evidence>
<name>A5Z4P8_9FIRM</name>